<evidence type="ECO:0000313" key="4">
    <source>
        <dbReference type="Proteomes" id="UP001432062"/>
    </source>
</evidence>
<dbReference type="InterPro" id="IPR029069">
    <property type="entry name" value="HotDog_dom_sf"/>
</dbReference>
<dbReference type="InterPro" id="IPR002539">
    <property type="entry name" value="MaoC-like_dom"/>
</dbReference>
<dbReference type="Proteomes" id="UP001432062">
    <property type="component" value="Chromosome"/>
</dbReference>
<dbReference type="PANTHER" id="PTHR42993">
    <property type="entry name" value="MAOC-LIKE DEHYDRATASE DOMAIN-CONTAINING PROTEIN"/>
    <property type="match status" value="1"/>
</dbReference>
<evidence type="ECO:0000256" key="1">
    <source>
        <dbReference type="ARBA" id="ARBA00005254"/>
    </source>
</evidence>
<dbReference type="Pfam" id="PF01575">
    <property type="entry name" value="MaoC_dehydratas"/>
    <property type="match status" value="1"/>
</dbReference>
<keyword evidence="4" id="KW-1185">Reference proteome</keyword>
<protein>
    <submittedName>
        <fullName evidence="3">MaoC family dehydratase</fullName>
    </submittedName>
</protein>
<dbReference type="EMBL" id="CP109441">
    <property type="protein sequence ID" value="WUV46550.1"/>
    <property type="molecule type" value="Genomic_DNA"/>
</dbReference>
<name>A0ABZ1YXE7_9NOCA</name>
<dbReference type="Gene3D" id="3.10.129.10">
    <property type="entry name" value="Hotdog Thioesterase"/>
    <property type="match status" value="1"/>
</dbReference>
<evidence type="ECO:0000313" key="3">
    <source>
        <dbReference type="EMBL" id="WUV46550.1"/>
    </source>
</evidence>
<dbReference type="PANTHER" id="PTHR42993:SF1">
    <property type="entry name" value="MAOC-LIKE DEHYDRATASE DOMAIN-CONTAINING PROTEIN"/>
    <property type="match status" value="1"/>
</dbReference>
<feature type="domain" description="MaoC-like" evidence="2">
    <location>
        <begin position="10"/>
        <end position="118"/>
    </location>
</feature>
<dbReference type="SUPFAM" id="SSF54637">
    <property type="entry name" value="Thioesterase/thiol ester dehydrase-isomerase"/>
    <property type="match status" value="1"/>
</dbReference>
<accession>A0ABZ1YXE7</accession>
<comment type="similarity">
    <text evidence="1">Belongs to the enoyl-CoA hydratase/isomerase family.</text>
</comment>
<organism evidence="3 4">
    <name type="scientific">Nocardia vinacea</name>
    <dbReference type="NCBI Taxonomy" id="96468"/>
    <lineage>
        <taxon>Bacteria</taxon>
        <taxon>Bacillati</taxon>
        <taxon>Actinomycetota</taxon>
        <taxon>Actinomycetes</taxon>
        <taxon>Mycobacteriales</taxon>
        <taxon>Nocardiaceae</taxon>
        <taxon>Nocardia</taxon>
    </lineage>
</organism>
<dbReference type="InterPro" id="IPR039375">
    <property type="entry name" value="NodN-like"/>
</dbReference>
<gene>
    <name evidence="3" type="ORF">OG563_47255</name>
</gene>
<evidence type="ECO:0000259" key="2">
    <source>
        <dbReference type="Pfam" id="PF01575"/>
    </source>
</evidence>
<dbReference type="RefSeq" id="WP_329410372.1">
    <property type="nucleotide sequence ID" value="NZ_CP109441.1"/>
</dbReference>
<reference evidence="3" key="1">
    <citation type="submission" date="2022-10" db="EMBL/GenBank/DDBJ databases">
        <title>The complete genomes of actinobacterial strains from the NBC collection.</title>
        <authorList>
            <person name="Joergensen T.S."/>
            <person name="Alvarez Arevalo M."/>
            <person name="Sterndorff E.B."/>
            <person name="Faurdal D."/>
            <person name="Vuksanovic O."/>
            <person name="Mourched A.-S."/>
            <person name="Charusanti P."/>
            <person name="Shaw S."/>
            <person name="Blin K."/>
            <person name="Weber T."/>
        </authorList>
    </citation>
    <scope>NUCLEOTIDE SEQUENCE</scope>
    <source>
        <strain evidence="3">NBC_01482</strain>
    </source>
</reference>
<proteinExistence type="inferred from homology"/>
<dbReference type="CDD" id="cd03450">
    <property type="entry name" value="NodN"/>
    <property type="match status" value="1"/>
</dbReference>
<sequence>MRVFATIEEFAAAAGTSLGTTEWLEVDQKRIDTFAAATGDHQWIHVDPDRAADGPFKGTIAHGLLTLSLLPVLNHQLYSIEKLSMAVNYGFDKVRFISPVPVNSRLRATTSIDSVDEVPGGIQAKLITTIEVEGSAKPACVAESIARFIA</sequence>